<accession>A0A9Q1HMC4</accession>
<reference evidence="1" key="1">
    <citation type="submission" date="2021-10" db="EMBL/GenBank/DDBJ databases">
        <title>Tropical sea cucumber genome reveals ecological adaptation and Cuvierian tubules defense mechanism.</title>
        <authorList>
            <person name="Chen T."/>
        </authorList>
    </citation>
    <scope>NUCLEOTIDE SEQUENCE</scope>
    <source>
        <strain evidence="1">Nanhai2018</strain>
        <tissue evidence="1">Muscle</tissue>
    </source>
</reference>
<organism evidence="1 2">
    <name type="scientific">Holothuria leucospilota</name>
    <name type="common">Black long sea cucumber</name>
    <name type="synonym">Mertensiothuria leucospilota</name>
    <dbReference type="NCBI Taxonomy" id="206669"/>
    <lineage>
        <taxon>Eukaryota</taxon>
        <taxon>Metazoa</taxon>
        <taxon>Echinodermata</taxon>
        <taxon>Eleutherozoa</taxon>
        <taxon>Echinozoa</taxon>
        <taxon>Holothuroidea</taxon>
        <taxon>Aspidochirotacea</taxon>
        <taxon>Aspidochirotida</taxon>
        <taxon>Holothuriidae</taxon>
        <taxon>Holothuria</taxon>
    </lineage>
</organism>
<protein>
    <submittedName>
        <fullName evidence="1">Uncharacterized protein</fullName>
    </submittedName>
</protein>
<comment type="caution">
    <text evidence="1">The sequence shown here is derived from an EMBL/GenBank/DDBJ whole genome shotgun (WGS) entry which is preliminary data.</text>
</comment>
<dbReference type="Proteomes" id="UP001152320">
    <property type="component" value="Chromosome 1"/>
</dbReference>
<dbReference type="EMBL" id="JAIZAY010000001">
    <property type="protein sequence ID" value="KAJ8050983.1"/>
    <property type="molecule type" value="Genomic_DNA"/>
</dbReference>
<evidence type="ECO:0000313" key="2">
    <source>
        <dbReference type="Proteomes" id="UP001152320"/>
    </source>
</evidence>
<keyword evidence="2" id="KW-1185">Reference proteome</keyword>
<evidence type="ECO:0000313" key="1">
    <source>
        <dbReference type="EMBL" id="KAJ8050983.1"/>
    </source>
</evidence>
<name>A0A9Q1HMC4_HOLLE</name>
<dbReference type="AlphaFoldDB" id="A0A9Q1HMC4"/>
<gene>
    <name evidence="1" type="ORF">HOLleu_04382</name>
</gene>
<dbReference type="OrthoDB" id="6502630at2759"/>
<sequence length="110" mass="12621">MCYGKRKNPIIFGGRQRSSGVTGGQTLKTMLTRYLKMHYGKRKNPIVFDGGQRSSGVKRQNFKNSQDRLMSSPEGKKQIFPRIPKTIILSHQMSKCKISQEFPRSNMNLK</sequence>
<proteinExistence type="predicted"/>